<dbReference type="PANTHER" id="PTHR43434:SF1">
    <property type="entry name" value="PHOSPHOGLYCOLATE PHOSPHATASE"/>
    <property type="match status" value="1"/>
</dbReference>
<sequence length="210" mass="23823">MYKDIFLDFNGTIIDDLDLCVELLNVFLKEQGKKELSVDEYKHVFKFPIKQYYIDAGIDFNIESYESLAIRFIKEYQPRSMHCGLFPHLVDTVKKLKEMGIRVYILSASEQNNLLEQTNTYGITQYFDAVLGINNIHAASKVDRAINFMKDNGINPKETLFVGDTLHDKEVADAIGVNCVLVSCGHQAEDILEKSGCKVIPSVSDIFTIL</sequence>
<dbReference type="PANTHER" id="PTHR43434">
    <property type="entry name" value="PHOSPHOGLYCOLATE PHOSPHATASE"/>
    <property type="match status" value="1"/>
</dbReference>
<dbReference type="InterPro" id="IPR041492">
    <property type="entry name" value="HAD_2"/>
</dbReference>
<dbReference type="Gene3D" id="3.40.50.1000">
    <property type="entry name" value="HAD superfamily/HAD-like"/>
    <property type="match status" value="1"/>
</dbReference>
<proteinExistence type="predicted"/>
<dbReference type="GO" id="GO:0008967">
    <property type="term" value="F:phosphoglycolate phosphatase activity"/>
    <property type="evidence" value="ECO:0007669"/>
    <property type="project" value="TreeGrafter"/>
</dbReference>
<dbReference type="EMBL" id="QXEV01000002">
    <property type="protein sequence ID" value="RIA78282.1"/>
    <property type="molecule type" value="Genomic_DNA"/>
</dbReference>
<dbReference type="SFLD" id="SFLDS00003">
    <property type="entry name" value="Haloacid_Dehalogenase"/>
    <property type="match status" value="1"/>
</dbReference>
<dbReference type="GO" id="GO:0005829">
    <property type="term" value="C:cytosol"/>
    <property type="evidence" value="ECO:0007669"/>
    <property type="project" value="TreeGrafter"/>
</dbReference>
<dbReference type="InParanoid" id="A0A397RYC5"/>
<organism evidence="1 2">
    <name type="scientific">Anaeroplasma bactoclasticum</name>
    <dbReference type="NCBI Taxonomy" id="2088"/>
    <lineage>
        <taxon>Bacteria</taxon>
        <taxon>Bacillati</taxon>
        <taxon>Mycoplasmatota</taxon>
        <taxon>Mollicutes</taxon>
        <taxon>Anaeroplasmatales</taxon>
        <taxon>Anaeroplasmataceae</taxon>
        <taxon>Anaeroplasma</taxon>
    </lineage>
</organism>
<evidence type="ECO:0000313" key="2">
    <source>
        <dbReference type="Proteomes" id="UP000266506"/>
    </source>
</evidence>
<dbReference type="Gene3D" id="1.10.150.240">
    <property type="entry name" value="Putative phosphatase, domain 2"/>
    <property type="match status" value="1"/>
</dbReference>
<dbReference type="RefSeq" id="WP_119015408.1">
    <property type="nucleotide sequence ID" value="NZ_QXEV01000002.1"/>
</dbReference>
<dbReference type="InterPro" id="IPR050155">
    <property type="entry name" value="HAD-like_hydrolase_sf"/>
</dbReference>
<dbReference type="Proteomes" id="UP000266506">
    <property type="component" value="Unassembled WGS sequence"/>
</dbReference>
<keyword evidence="2" id="KW-1185">Reference proteome</keyword>
<reference evidence="1 2" key="1">
    <citation type="submission" date="2018-08" db="EMBL/GenBank/DDBJ databases">
        <title>Genomic Encyclopedia of Archaeal and Bacterial Type Strains, Phase II (KMG-II): from individual species to whole genera.</title>
        <authorList>
            <person name="Goeker M."/>
        </authorList>
    </citation>
    <scope>NUCLEOTIDE SEQUENCE [LARGE SCALE GENOMIC DNA]</scope>
    <source>
        <strain evidence="1 2">ATCC 27112</strain>
    </source>
</reference>
<dbReference type="SUPFAM" id="SSF56784">
    <property type="entry name" value="HAD-like"/>
    <property type="match status" value="1"/>
</dbReference>
<dbReference type="AlphaFoldDB" id="A0A397RYC5"/>
<dbReference type="Pfam" id="PF13419">
    <property type="entry name" value="HAD_2"/>
    <property type="match status" value="1"/>
</dbReference>
<dbReference type="SFLD" id="SFLDG01129">
    <property type="entry name" value="C1.5:_HAD__Beta-PGM__Phosphata"/>
    <property type="match status" value="1"/>
</dbReference>
<dbReference type="InterPro" id="IPR036412">
    <property type="entry name" value="HAD-like_sf"/>
</dbReference>
<accession>A0A397RYC5</accession>
<dbReference type="OrthoDB" id="9807630at2"/>
<evidence type="ECO:0000313" key="1">
    <source>
        <dbReference type="EMBL" id="RIA78282.1"/>
    </source>
</evidence>
<dbReference type="GO" id="GO:0006281">
    <property type="term" value="P:DNA repair"/>
    <property type="evidence" value="ECO:0007669"/>
    <property type="project" value="TreeGrafter"/>
</dbReference>
<gene>
    <name evidence="1" type="ORF">EI71_00232</name>
</gene>
<dbReference type="InterPro" id="IPR023198">
    <property type="entry name" value="PGP-like_dom2"/>
</dbReference>
<protein>
    <submittedName>
        <fullName evidence="1">Phosphoglycolate phosphatase</fullName>
    </submittedName>
</protein>
<comment type="caution">
    <text evidence="1">The sequence shown here is derived from an EMBL/GenBank/DDBJ whole genome shotgun (WGS) entry which is preliminary data.</text>
</comment>
<dbReference type="InterPro" id="IPR023214">
    <property type="entry name" value="HAD_sf"/>
</dbReference>
<name>A0A397RYC5_9MOLU</name>